<accession>A0A931EX36</accession>
<feature type="transmembrane region" description="Helical" evidence="1">
    <location>
        <begin position="169"/>
        <end position="192"/>
    </location>
</feature>
<dbReference type="EMBL" id="JADOGI010000009">
    <property type="protein sequence ID" value="MBF8185092.1"/>
    <property type="molecule type" value="Genomic_DNA"/>
</dbReference>
<evidence type="ECO:0000256" key="1">
    <source>
        <dbReference type="SAM" id="Phobius"/>
    </source>
</evidence>
<feature type="transmembrane region" description="Helical" evidence="1">
    <location>
        <begin position="225"/>
        <end position="245"/>
    </location>
</feature>
<dbReference type="RefSeq" id="WP_195894074.1">
    <property type="nucleotide sequence ID" value="NZ_JADOGI010000009.1"/>
</dbReference>
<sequence>MEYDVLAAAAGLGTWKGGQGRELLLQQKHDQLESYLTERVTVSVDGVGCSGELANTGVVEGQEQVYARSVLIYACPGSPSGGFTVRYNVFAAGDAVVDNHTNIVDYALGAATGTYVFDTGHHEFEAGKTGVLDLVARFIVMGAEHILSGIDHVLFIALLLLGARGWRSVLTLATSFTVAHSVTLIMGALGWVEVPDKIVEPLIALSIAYVAVENILGGASRHRPLVVFGFGLLHGLGFASTLSFTDQLGGRLLGSLVSFNVGVELGQLLIIGLLFPLLLLIRRFAWSSYAHVGATAVAGIFGFVWFFERFLT</sequence>
<keyword evidence="1" id="KW-0472">Membrane</keyword>
<evidence type="ECO:0000313" key="3">
    <source>
        <dbReference type="Proteomes" id="UP000605361"/>
    </source>
</evidence>
<proteinExistence type="predicted"/>
<protein>
    <submittedName>
        <fullName evidence="2">HupE/UreJ family protein</fullName>
    </submittedName>
</protein>
<gene>
    <name evidence="2" type="ORF">ITP53_04925</name>
</gene>
<keyword evidence="1" id="KW-1133">Transmembrane helix</keyword>
<feature type="transmembrane region" description="Helical" evidence="1">
    <location>
        <begin position="288"/>
        <end position="307"/>
    </location>
</feature>
<keyword evidence="1" id="KW-0812">Transmembrane</keyword>
<dbReference type="Proteomes" id="UP000605361">
    <property type="component" value="Unassembled WGS sequence"/>
</dbReference>
<feature type="transmembrane region" description="Helical" evidence="1">
    <location>
        <begin position="265"/>
        <end position="281"/>
    </location>
</feature>
<reference evidence="2" key="1">
    <citation type="submission" date="2020-11" db="EMBL/GenBank/DDBJ databases">
        <title>Whole-genome analyses of Nonomuraea sp. K274.</title>
        <authorList>
            <person name="Veyisoglu A."/>
        </authorList>
    </citation>
    <scope>NUCLEOTIDE SEQUENCE</scope>
    <source>
        <strain evidence="2">K274</strain>
    </source>
</reference>
<dbReference type="InterPro" id="IPR032809">
    <property type="entry name" value="Put_HupE_UreJ"/>
</dbReference>
<evidence type="ECO:0000313" key="2">
    <source>
        <dbReference type="EMBL" id="MBF8185092.1"/>
    </source>
</evidence>
<feature type="transmembrane region" description="Helical" evidence="1">
    <location>
        <begin position="138"/>
        <end position="162"/>
    </location>
</feature>
<name>A0A931EX36_9ACTN</name>
<feature type="transmembrane region" description="Helical" evidence="1">
    <location>
        <begin position="198"/>
        <end position="216"/>
    </location>
</feature>
<dbReference type="AlphaFoldDB" id="A0A931EX36"/>
<keyword evidence="3" id="KW-1185">Reference proteome</keyword>
<dbReference type="Pfam" id="PF13795">
    <property type="entry name" value="HupE_UreJ_2"/>
    <property type="match status" value="1"/>
</dbReference>
<comment type="caution">
    <text evidence="2">The sequence shown here is derived from an EMBL/GenBank/DDBJ whole genome shotgun (WGS) entry which is preliminary data.</text>
</comment>
<organism evidence="2 3">
    <name type="scientific">Nonomuraea cypriaca</name>
    <dbReference type="NCBI Taxonomy" id="1187855"/>
    <lineage>
        <taxon>Bacteria</taxon>
        <taxon>Bacillati</taxon>
        <taxon>Actinomycetota</taxon>
        <taxon>Actinomycetes</taxon>
        <taxon>Streptosporangiales</taxon>
        <taxon>Streptosporangiaceae</taxon>
        <taxon>Nonomuraea</taxon>
    </lineage>
</organism>